<evidence type="ECO:0000313" key="2">
    <source>
        <dbReference type="EMBL" id="KAG7362385.1"/>
    </source>
</evidence>
<name>A0A9K3P9Y1_9STRA</name>
<reference evidence="1" key="2">
    <citation type="submission" date="2021-04" db="EMBL/GenBank/DDBJ databases">
        <authorList>
            <person name="Podell S."/>
        </authorList>
    </citation>
    <scope>NUCLEOTIDE SEQUENCE</scope>
    <source>
        <strain evidence="1">Hildebrandi</strain>
    </source>
</reference>
<dbReference type="Proteomes" id="UP000693970">
    <property type="component" value="Unassembled WGS sequence"/>
</dbReference>
<dbReference type="EMBL" id="JAGRRH010000031">
    <property type="protein sequence ID" value="KAG7339687.1"/>
    <property type="molecule type" value="Genomic_DNA"/>
</dbReference>
<protein>
    <submittedName>
        <fullName evidence="1">Uncharacterized protein</fullName>
    </submittedName>
</protein>
<reference evidence="1" key="1">
    <citation type="journal article" date="2021" name="Sci. Rep.">
        <title>Diploid genomic architecture of Nitzschia inconspicua, an elite biomass production diatom.</title>
        <authorList>
            <person name="Oliver A."/>
            <person name="Podell S."/>
            <person name="Pinowska A."/>
            <person name="Traller J.C."/>
            <person name="Smith S.R."/>
            <person name="McClure R."/>
            <person name="Beliaev A."/>
            <person name="Bohutskyi P."/>
            <person name="Hill E.A."/>
            <person name="Rabines A."/>
            <person name="Zheng H."/>
            <person name="Allen L.Z."/>
            <person name="Kuo A."/>
            <person name="Grigoriev I.V."/>
            <person name="Allen A.E."/>
            <person name="Hazlebeck D."/>
            <person name="Allen E.E."/>
        </authorList>
    </citation>
    <scope>NUCLEOTIDE SEQUENCE</scope>
    <source>
        <strain evidence="1">Hildebrandi</strain>
    </source>
</reference>
<evidence type="ECO:0000313" key="3">
    <source>
        <dbReference type="Proteomes" id="UP000693970"/>
    </source>
</evidence>
<proteinExistence type="predicted"/>
<gene>
    <name evidence="1" type="ORF">IV203_024726</name>
    <name evidence="2" type="ORF">IV203_025269</name>
</gene>
<accession>A0A9K3P9Y1</accession>
<dbReference type="AlphaFoldDB" id="A0A9K3P9Y1"/>
<organism evidence="1 3">
    <name type="scientific">Nitzschia inconspicua</name>
    <dbReference type="NCBI Taxonomy" id="303405"/>
    <lineage>
        <taxon>Eukaryota</taxon>
        <taxon>Sar</taxon>
        <taxon>Stramenopiles</taxon>
        <taxon>Ochrophyta</taxon>
        <taxon>Bacillariophyta</taxon>
        <taxon>Bacillariophyceae</taxon>
        <taxon>Bacillariophycidae</taxon>
        <taxon>Bacillariales</taxon>
        <taxon>Bacillariaceae</taxon>
        <taxon>Nitzschia</taxon>
    </lineage>
</organism>
<comment type="caution">
    <text evidence="1">The sequence shown here is derived from an EMBL/GenBank/DDBJ whole genome shotgun (WGS) entry which is preliminary data.</text>
</comment>
<sequence length="179" mass="20427">MLPPPGRVLRNGPIPFANDPCRCSHLSITNDLIAPLAGANHLSTALVDYLLHRSISMSSNLRDDVLIGSSNSFSYFQLMNKKNSESLDQHEAMSVNSARLQYQHYSRKRYEFISPCCSHNHFFAVKVIFDIQDPSIFSEVLRCLRKTLSTSSEMQYTPHVQYKKMDMTVPCLLLHRSFT</sequence>
<keyword evidence="3" id="KW-1185">Reference proteome</keyword>
<dbReference type="EMBL" id="JAGRRH010000011">
    <property type="protein sequence ID" value="KAG7362385.1"/>
    <property type="molecule type" value="Genomic_DNA"/>
</dbReference>
<evidence type="ECO:0000313" key="1">
    <source>
        <dbReference type="EMBL" id="KAG7339687.1"/>
    </source>
</evidence>